<evidence type="ECO:0000256" key="1">
    <source>
        <dbReference type="ARBA" id="ARBA00004141"/>
    </source>
</evidence>
<accession>A0A8T2QXK1</accession>
<dbReference type="OrthoDB" id="1502398at2759"/>
<evidence type="ECO:0000313" key="8">
    <source>
        <dbReference type="EMBL" id="KAH7288063.1"/>
    </source>
</evidence>
<comment type="similarity">
    <text evidence="2">Belongs to the UbiA prenyltransferase family.</text>
</comment>
<feature type="transmembrane region" description="Helical" evidence="7">
    <location>
        <begin position="238"/>
        <end position="259"/>
    </location>
</feature>
<dbReference type="InterPro" id="IPR044878">
    <property type="entry name" value="UbiA_sf"/>
</dbReference>
<dbReference type="FunFam" id="1.10.357.140:FF:000011">
    <property type="entry name" value="Homogentisate phytyltransferase 1"/>
    <property type="match status" value="1"/>
</dbReference>
<comment type="caution">
    <text evidence="8">The sequence shown here is derived from an EMBL/GenBank/DDBJ whole genome shotgun (WGS) entry which is preliminary data.</text>
</comment>
<keyword evidence="9" id="KW-1185">Reference proteome</keyword>
<dbReference type="EMBL" id="CM035436">
    <property type="protein sequence ID" value="KAH7288063.1"/>
    <property type="molecule type" value="Genomic_DNA"/>
</dbReference>
<evidence type="ECO:0000313" key="9">
    <source>
        <dbReference type="Proteomes" id="UP000825935"/>
    </source>
</evidence>
<reference evidence="8" key="1">
    <citation type="submission" date="2021-08" db="EMBL/GenBank/DDBJ databases">
        <title>WGS assembly of Ceratopteris richardii.</title>
        <authorList>
            <person name="Marchant D.B."/>
            <person name="Chen G."/>
            <person name="Jenkins J."/>
            <person name="Shu S."/>
            <person name="Leebens-Mack J."/>
            <person name="Grimwood J."/>
            <person name="Schmutz J."/>
            <person name="Soltis P."/>
            <person name="Soltis D."/>
            <person name="Chen Z.-H."/>
        </authorList>
    </citation>
    <scope>NUCLEOTIDE SEQUENCE</scope>
    <source>
        <strain evidence="8">Whitten #5841</strain>
        <tissue evidence="8">Leaf</tissue>
    </source>
</reference>
<dbReference type="CDD" id="cd13960">
    <property type="entry name" value="PT_UbiA_HPT1"/>
    <property type="match status" value="1"/>
</dbReference>
<dbReference type="Gene3D" id="1.10.357.140">
    <property type="entry name" value="UbiA prenyltransferase"/>
    <property type="match status" value="1"/>
</dbReference>
<keyword evidence="4 7" id="KW-0812">Transmembrane</keyword>
<evidence type="ECO:0000256" key="5">
    <source>
        <dbReference type="ARBA" id="ARBA00022989"/>
    </source>
</evidence>
<feature type="transmembrane region" description="Helical" evidence="7">
    <location>
        <begin position="318"/>
        <end position="337"/>
    </location>
</feature>
<feature type="transmembrane region" description="Helical" evidence="7">
    <location>
        <begin position="210"/>
        <end position="226"/>
    </location>
</feature>
<dbReference type="EMBL" id="CM035436">
    <property type="protein sequence ID" value="KAH7288064.1"/>
    <property type="molecule type" value="Genomic_DNA"/>
</dbReference>
<dbReference type="GO" id="GO:0004659">
    <property type="term" value="F:prenyltransferase activity"/>
    <property type="evidence" value="ECO:0007669"/>
    <property type="project" value="InterPro"/>
</dbReference>
<dbReference type="GO" id="GO:0016020">
    <property type="term" value="C:membrane"/>
    <property type="evidence" value="ECO:0007669"/>
    <property type="project" value="UniProtKB-SubCell"/>
</dbReference>
<feature type="transmembrane region" description="Helical" evidence="7">
    <location>
        <begin position="113"/>
        <end position="132"/>
    </location>
</feature>
<proteinExistence type="inferred from homology"/>
<dbReference type="InterPro" id="IPR044502">
    <property type="entry name" value="AtHST-like"/>
</dbReference>
<organism evidence="8 9">
    <name type="scientific">Ceratopteris richardii</name>
    <name type="common">Triangle waterfern</name>
    <dbReference type="NCBI Taxonomy" id="49495"/>
    <lineage>
        <taxon>Eukaryota</taxon>
        <taxon>Viridiplantae</taxon>
        <taxon>Streptophyta</taxon>
        <taxon>Embryophyta</taxon>
        <taxon>Tracheophyta</taxon>
        <taxon>Polypodiopsida</taxon>
        <taxon>Polypodiidae</taxon>
        <taxon>Polypodiales</taxon>
        <taxon>Pteridineae</taxon>
        <taxon>Pteridaceae</taxon>
        <taxon>Parkerioideae</taxon>
        <taxon>Ceratopteris</taxon>
    </lineage>
</organism>
<comment type="subcellular location">
    <subcellularLocation>
        <location evidence="1">Membrane</location>
        <topology evidence="1">Multi-pass membrane protein</topology>
    </subcellularLocation>
</comment>
<name>A0A8T2QXK1_CERRI</name>
<feature type="transmembrane region" description="Helical" evidence="7">
    <location>
        <begin position="138"/>
        <end position="162"/>
    </location>
</feature>
<sequence length="397" mass="44102">METLEATHCASSRCQLTFYASISDSSCRRRQLSVQLPGSSLGKLCVKQLSVQNNQTCGLWRRRGNLYVRATARPLDNCHEPIIESVPAGASSGPIDILGWLDAFHRFTRPHTVIGTAVGIISVSLLAVQHLQDFSMQFAVGLAQALIPALLMNIYIVGLNQISDVKIDKVNKPYLPLASGEFSLKMGIALVISSAILSLSMGTYIGSRPLLWALVVSFVLGTAYSIKLPFLRWKRSAFAAASCILAVRAIIVQLCFYLHMQSFVFGRAFALTKPLVFATTFMSFFSIVIALFKDIPDLEGDRFFGIQSYTVKLGQERVFWVCIQLLIAAYGVAMAVGVSSAFLWARFLMVLGHIILAATLWYHASMIDLKSKAAITEFYMFVWKLFYAEYLLIPFMR</sequence>
<dbReference type="AlphaFoldDB" id="A0A8T2QXK1"/>
<keyword evidence="6 7" id="KW-0472">Membrane</keyword>
<dbReference type="PANTHER" id="PTHR43009:SF7">
    <property type="entry name" value="HOMOGENTISATE GERANYLGERANYLTRANSFERASE, CHLOROPLASTIC"/>
    <property type="match status" value="1"/>
</dbReference>
<feature type="transmembrane region" description="Helical" evidence="7">
    <location>
        <begin position="182"/>
        <end position="204"/>
    </location>
</feature>
<evidence type="ECO:0000256" key="2">
    <source>
        <dbReference type="ARBA" id="ARBA00005985"/>
    </source>
</evidence>
<evidence type="ECO:0000256" key="3">
    <source>
        <dbReference type="ARBA" id="ARBA00022679"/>
    </source>
</evidence>
<evidence type="ECO:0000256" key="7">
    <source>
        <dbReference type="SAM" id="Phobius"/>
    </source>
</evidence>
<dbReference type="Proteomes" id="UP000825935">
    <property type="component" value="Chromosome 31"/>
</dbReference>
<feature type="transmembrane region" description="Helical" evidence="7">
    <location>
        <begin position="271"/>
        <end position="292"/>
    </location>
</feature>
<dbReference type="OMA" id="LAWINCC"/>
<keyword evidence="3" id="KW-0808">Transferase</keyword>
<dbReference type="Pfam" id="PF01040">
    <property type="entry name" value="UbiA"/>
    <property type="match status" value="1"/>
</dbReference>
<gene>
    <name evidence="8" type="ORF">KP509_31G010200</name>
</gene>
<evidence type="ECO:0000256" key="4">
    <source>
        <dbReference type="ARBA" id="ARBA00022692"/>
    </source>
</evidence>
<dbReference type="InterPro" id="IPR000537">
    <property type="entry name" value="UbiA_prenyltransferase"/>
</dbReference>
<protein>
    <submittedName>
        <fullName evidence="8">Uncharacterized protein</fullName>
    </submittedName>
</protein>
<feature type="transmembrane region" description="Helical" evidence="7">
    <location>
        <begin position="343"/>
        <end position="362"/>
    </location>
</feature>
<keyword evidence="5 7" id="KW-1133">Transmembrane helix</keyword>
<evidence type="ECO:0000256" key="6">
    <source>
        <dbReference type="ARBA" id="ARBA00023136"/>
    </source>
</evidence>
<dbReference type="NCBIfam" id="NF009525">
    <property type="entry name" value="PRK12887.1"/>
    <property type="match status" value="1"/>
</dbReference>
<dbReference type="PANTHER" id="PTHR43009">
    <property type="entry name" value="HOMOGENTISATE SOLANESYLTRANSFERASE, CHLOROPLASTIC"/>
    <property type="match status" value="1"/>
</dbReference>